<dbReference type="Gene3D" id="2.60.120.970">
    <property type="match status" value="1"/>
</dbReference>
<evidence type="ECO:0000313" key="13">
    <source>
        <dbReference type="Proteomes" id="UP000678393"/>
    </source>
</evidence>
<feature type="compositionally biased region" description="Basic residues" evidence="9">
    <location>
        <begin position="455"/>
        <end position="475"/>
    </location>
</feature>
<dbReference type="PROSITE" id="PS00250">
    <property type="entry name" value="TGF_BETA_1"/>
    <property type="match status" value="1"/>
</dbReference>
<dbReference type="PANTHER" id="PTHR11848">
    <property type="entry name" value="TGF-BETA FAMILY"/>
    <property type="match status" value="1"/>
</dbReference>
<dbReference type="SMART" id="SM00204">
    <property type="entry name" value="TGFB"/>
    <property type="match status" value="1"/>
</dbReference>
<feature type="compositionally biased region" description="Low complexity" evidence="9">
    <location>
        <begin position="31"/>
        <end position="46"/>
    </location>
</feature>
<keyword evidence="5 8" id="KW-0339">Growth factor</keyword>
<name>A0A8S3Z096_9EUPU</name>
<evidence type="ECO:0000256" key="2">
    <source>
        <dbReference type="ARBA" id="ARBA00006656"/>
    </source>
</evidence>
<dbReference type="FunFam" id="2.10.90.10:FF:000001">
    <property type="entry name" value="Bone morphogenetic protein 4"/>
    <property type="match status" value="1"/>
</dbReference>
<evidence type="ECO:0000256" key="10">
    <source>
        <dbReference type="SAM" id="SignalP"/>
    </source>
</evidence>
<keyword evidence="3" id="KW-0964">Secreted</keyword>
<feature type="compositionally biased region" description="Polar residues" evidence="9">
    <location>
        <begin position="109"/>
        <end position="138"/>
    </location>
</feature>
<dbReference type="EMBL" id="CAJHNH020001388">
    <property type="protein sequence ID" value="CAG5122893.1"/>
    <property type="molecule type" value="Genomic_DNA"/>
</dbReference>
<evidence type="ECO:0000313" key="12">
    <source>
        <dbReference type="EMBL" id="CAG5122893.1"/>
    </source>
</evidence>
<feature type="region of interest" description="Disordered" evidence="9">
    <location>
        <begin position="290"/>
        <end position="312"/>
    </location>
</feature>
<comment type="similarity">
    <text evidence="2 8">Belongs to the TGF-beta family.</text>
</comment>
<dbReference type="Pfam" id="PF00019">
    <property type="entry name" value="TGF_beta"/>
    <property type="match status" value="1"/>
</dbReference>
<dbReference type="GO" id="GO:0008083">
    <property type="term" value="F:growth factor activity"/>
    <property type="evidence" value="ECO:0007669"/>
    <property type="project" value="UniProtKB-KW"/>
</dbReference>
<keyword evidence="6" id="KW-1015">Disulfide bond</keyword>
<accession>A0A8S3Z096</accession>
<protein>
    <recommendedName>
        <fullName evidence="11">TGF-beta family profile domain-containing protein</fullName>
    </recommendedName>
</protein>
<dbReference type="PROSITE" id="PS51362">
    <property type="entry name" value="TGF_BETA_2"/>
    <property type="match status" value="1"/>
</dbReference>
<evidence type="ECO:0000256" key="3">
    <source>
        <dbReference type="ARBA" id="ARBA00022525"/>
    </source>
</evidence>
<dbReference type="PANTHER" id="PTHR11848:SF263">
    <property type="entry name" value="PROTEIN DECAPENTAPLEGIC"/>
    <property type="match status" value="1"/>
</dbReference>
<keyword evidence="13" id="KW-1185">Reference proteome</keyword>
<dbReference type="InterPro" id="IPR001111">
    <property type="entry name" value="TGF-b_propeptide"/>
</dbReference>
<feature type="region of interest" description="Disordered" evidence="9">
    <location>
        <begin position="31"/>
        <end position="138"/>
    </location>
</feature>
<dbReference type="CDD" id="cd13761">
    <property type="entry name" value="TGF_beta_BMP5_like"/>
    <property type="match status" value="1"/>
</dbReference>
<feature type="domain" description="TGF-beta family profile" evidence="11">
    <location>
        <begin position="465"/>
        <end position="580"/>
    </location>
</feature>
<keyword evidence="7" id="KW-0325">Glycoprotein</keyword>
<evidence type="ECO:0000256" key="7">
    <source>
        <dbReference type="ARBA" id="ARBA00023180"/>
    </source>
</evidence>
<organism evidence="12 13">
    <name type="scientific">Candidula unifasciata</name>
    <dbReference type="NCBI Taxonomy" id="100452"/>
    <lineage>
        <taxon>Eukaryota</taxon>
        <taxon>Metazoa</taxon>
        <taxon>Spiralia</taxon>
        <taxon>Lophotrochozoa</taxon>
        <taxon>Mollusca</taxon>
        <taxon>Gastropoda</taxon>
        <taxon>Heterobranchia</taxon>
        <taxon>Euthyneura</taxon>
        <taxon>Panpulmonata</taxon>
        <taxon>Eupulmonata</taxon>
        <taxon>Stylommatophora</taxon>
        <taxon>Helicina</taxon>
        <taxon>Helicoidea</taxon>
        <taxon>Geomitridae</taxon>
        <taxon>Candidula</taxon>
    </lineage>
</organism>
<dbReference type="GO" id="GO:0005125">
    <property type="term" value="F:cytokine activity"/>
    <property type="evidence" value="ECO:0007669"/>
    <property type="project" value="TreeGrafter"/>
</dbReference>
<dbReference type="InterPro" id="IPR001839">
    <property type="entry name" value="TGF-b_C"/>
</dbReference>
<reference evidence="12" key="1">
    <citation type="submission" date="2021-04" db="EMBL/GenBank/DDBJ databases">
        <authorList>
            <consortium name="Molecular Ecology Group"/>
        </authorList>
    </citation>
    <scope>NUCLEOTIDE SEQUENCE</scope>
</reference>
<dbReference type="Gene3D" id="2.10.90.10">
    <property type="entry name" value="Cystine-knot cytokines"/>
    <property type="match status" value="1"/>
</dbReference>
<dbReference type="InterPro" id="IPR015615">
    <property type="entry name" value="TGF-beta-rel"/>
</dbReference>
<sequence>MIGASYCCHVTLLILLLVPSLTFANINTASISPPSSSSSSAPLSRSSHTESPLSETSQSLPATSTVSSSSRTLSQHFQPSSSDTNIYPSDSQTNSFSHISDQLKHKTPQETSPTTVNSQLSVTPLTSVQSDSSLQSETPPLSIVMKTSATNSAQHQQISQTNGSPLQKREQFKISVKNKNMLKAVEQLFLKNNGLEKRPKVSPDYAVPEYMLDLYKAQTEVSRKRSKYLKLKGNGAIAANTVRSFLHTDADSKRCQQPLCSRVHFDISGLPKAETLTGAELRVYLAPRTDRQAAGPGSATDPSLGALQSSHSSTSVDDVASYRVEVHEIMRPDSEDGDAFTRLIDTQVVSYQGNSSWQSFDIRPAVLKWKREDKHNHGLEIRLVGQIPGTPSSLLSTDNHVRIRRSVDVSEGEWALQRPLLVAFTDDGSSPTSSKPIRLTRLKRNRRQTSEGDNKKHKKGKKDKKKKRKRKKKGNKNICQRHGLYVNFNDVGWDDWIVAPTGYSAYYCHGDCMAPLPHFTKASNHAMLQARVYKVSPGSVPMVCCVPSKMSSISMLYRDEKGRTVLKNYQDMSVDECSCK</sequence>
<evidence type="ECO:0000256" key="9">
    <source>
        <dbReference type="SAM" id="MobiDB-lite"/>
    </source>
</evidence>
<feature type="signal peptide" evidence="10">
    <location>
        <begin position="1"/>
        <end position="24"/>
    </location>
</feature>
<comment type="caution">
    <text evidence="12">The sequence shown here is derived from an EMBL/GenBank/DDBJ whole genome shotgun (WGS) entry which is preliminary data.</text>
</comment>
<dbReference type="OrthoDB" id="5987191at2759"/>
<feature type="region of interest" description="Disordered" evidence="9">
    <location>
        <begin position="425"/>
        <end position="476"/>
    </location>
</feature>
<evidence type="ECO:0000256" key="4">
    <source>
        <dbReference type="ARBA" id="ARBA00022729"/>
    </source>
</evidence>
<feature type="region of interest" description="Disordered" evidence="9">
    <location>
        <begin position="148"/>
        <end position="167"/>
    </location>
</feature>
<gene>
    <name evidence="12" type="ORF">CUNI_LOCUS8451</name>
</gene>
<feature type="compositionally biased region" description="Low complexity" evidence="9">
    <location>
        <begin position="57"/>
        <end position="74"/>
    </location>
</feature>
<evidence type="ECO:0000256" key="1">
    <source>
        <dbReference type="ARBA" id="ARBA00004613"/>
    </source>
</evidence>
<evidence type="ECO:0000256" key="6">
    <source>
        <dbReference type="ARBA" id="ARBA00023157"/>
    </source>
</evidence>
<dbReference type="InterPro" id="IPR017948">
    <property type="entry name" value="TGFb_CS"/>
</dbReference>
<evidence type="ECO:0000256" key="5">
    <source>
        <dbReference type="ARBA" id="ARBA00023030"/>
    </source>
</evidence>
<dbReference type="GO" id="GO:0005615">
    <property type="term" value="C:extracellular space"/>
    <property type="evidence" value="ECO:0007669"/>
    <property type="project" value="TreeGrafter"/>
</dbReference>
<evidence type="ECO:0000259" key="11">
    <source>
        <dbReference type="PROSITE" id="PS51362"/>
    </source>
</evidence>
<dbReference type="PRINTS" id="PR00669">
    <property type="entry name" value="INHIBINA"/>
</dbReference>
<feature type="compositionally biased region" description="Basic residues" evidence="9">
    <location>
        <begin position="438"/>
        <end position="447"/>
    </location>
</feature>
<evidence type="ECO:0000256" key="8">
    <source>
        <dbReference type="RuleBase" id="RU000354"/>
    </source>
</evidence>
<keyword evidence="4 10" id="KW-0732">Signal</keyword>
<feature type="chain" id="PRO_5035918707" description="TGF-beta family profile domain-containing protein" evidence="10">
    <location>
        <begin position="25"/>
        <end position="580"/>
    </location>
</feature>
<feature type="compositionally biased region" description="Polar residues" evidence="9">
    <location>
        <begin position="148"/>
        <end position="165"/>
    </location>
</feature>
<dbReference type="Pfam" id="PF00688">
    <property type="entry name" value="TGFb_propeptide"/>
    <property type="match status" value="1"/>
</dbReference>
<comment type="subcellular location">
    <subcellularLocation>
        <location evidence="1">Secreted</location>
    </subcellularLocation>
</comment>
<feature type="compositionally biased region" description="Polar residues" evidence="9">
    <location>
        <begin position="75"/>
        <end position="100"/>
    </location>
</feature>
<dbReference type="AlphaFoldDB" id="A0A8S3Z096"/>
<dbReference type="SUPFAM" id="SSF57501">
    <property type="entry name" value="Cystine-knot cytokines"/>
    <property type="match status" value="1"/>
</dbReference>
<dbReference type="Proteomes" id="UP000678393">
    <property type="component" value="Unassembled WGS sequence"/>
</dbReference>
<proteinExistence type="inferred from homology"/>
<dbReference type="InterPro" id="IPR029034">
    <property type="entry name" value="Cystine-knot_cytokine"/>
</dbReference>